<evidence type="ECO:0000313" key="3">
    <source>
        <dbReference type="Proteomes" id="UP000006281"/>
    </source>
</evidence>
<dbReference type="PATRIC" id="fig|1179773.3.peg.1892"/>
<dbReference type="AlphaFoldDB" id="K0JPV6"/>
<dbReference type="RefSeq" id="WP_015099318.1">
    <property type="nucleotide sequence ID" value="NC_019673.1"/>
</dbReference>
<name>K0JPV6_SACES</name>
<sequence length="284" mass="31453">MLDDFLPRPTRRSLARRVPFGPAGALTGGLALGALTGAAFGAVACLPLVALGLLRGLAGHRAELLRRLGRRDALISRYCDLIYGEAQPLWRIDRWTECVEVGPSGDVTATIQVLASVLRRELPFVRIRLGPNWDQPSRLRRRVRVGAVRVDIGRAPAQRYECTSHWLADGRLEVIVHFLADPPRTGDHVVLEFAVRWPRKAAPLVLSEKSDLFVMTMGNPLAHLRYRVTLPAGAIVYATAVDLRPKVDDYRLTTSTTTGGRQVAELVARDIAADRRFGMRLELE</sequence>
<dbReference type="EMBL" id="HE804045">
    <property type="protein sequence ID" value="CCH29205.1"/>
    <property type="molecule type" value="Genomic_DNA"/>
</dbReference>
<dbReference type="OrthoDB" id="3676177at2"/>
<organism evidence="2 3">
    <name type="scientific">Saccharothrix espanaensis (strain ATCC 51144 / DSM 44229 / JCM 9112 / NBRC 15066 / NRRL 15764)</name>
    <dbReference type="NCBI Taxonomy" id="1179773"/>
    <lineage>
        <taxon>Bacteria</taxon>
        <taxon>Bacillati</taxon>
        <taxon>Actinomycetota</taxon>
        <taxon>Actinomycetes</taxon>
        <taxon>Pseudonocardiales</taxon>
        <taxon>Pseudonocardiaceae</taxon>
        <taxon>Saccharothrix</taxon>
    </lineage>
</organism>
<keyword evidence="1" id="KW-1133">Transmembrane helix</keyword>
<feature type="transmembrane region" description="Helical" evidence="1">
    <location>
        <begin position="30"/>
        <end position="57"/>
    </location>
</feature>
<proteinExistence type="predicted"/>
<protein>
    <submittedName>
        <fullName evidence="2">Putative secreted protein</fullName>
    </submittedName>
</protein>
<evidence type="ECO:0000313" key="2">
    <source>
        <dbReference type="EMBL" id="CCH29205.1"/>
    </source>
</evidence>
<gene>
    <name evidence="2" type="ordered locus">BN6_18850</name>
</gene>
<keyword evidence="1" id="KW-0812">Transmembrane</keyword>
<dbReference type="HOGENOM" id="CLU_072774_0_0_11"/>
<accession>K0JPV6</accession>
<evidence type="ECO:0000256" key="1">
    <source>
        <dbReference type="SAM" id="Phobius"/>
    </source>
</evidence>
<dbReference type="KEGG" id="sesp:BN6_18850"/>
<keyword evidence="3" id="KW-1185">Reference proteome</keyword>
<reference evidence="2 3" key="1">
    <citation type="journal article" date="2012" name="BMC Genomics">
        <title>Complete genome sequence of Saccharothrix espanaensis DSM 44229T and comparison to the other completely sequenced Pseudonocardiaceae.</title>
        <authorList>
            <person name="Strobel T."/>
            <person name="Al-Dilaimi A."/>
            <person name="Blom J."/>
            <person name="Gessner A."/>
            <person name="Kalinowski J."/>
            <person name="Luzhetska M."/>
            <person name="Puhler A."/>
            <person name="Szczepanowski R."/>
            <person name="Bechthold A."/>
            <person name="Ruckert C."/>
        </authorList>
    </citation>
    <scope>NUCLEOTIDE SEQUENCE [LARGE SCALE GENOMIC DNA]</scope>
    <source>
        <strain evidence="3">ATCC 51144 / DSM 44229 / JCM 9112 / NBRC 15066 / NRRL 15764</strain>
    </source>
</reference>
<keyword evidence="1" id="KW-0472">Membrane</keyword>
<dbReference type="Proteomes" id="UP000006281">
    <property type="component" value="Chromosome"/>
</dbReference>